<dbReference type="GO" id="GO:0016787">
    <property type="term" value="F:hydrolase activity"/>
    <property type="evidence" value="ECO:0007669"/>
    <property type="project" value="UniProtKB-KW"/>
</dbReference>
<evidence type="ECO:0000313" key="4">
    <source>
        <dbReference type="Proteomes" id="UP000573327"/>
    </source>
</evidence>
<dbReference type="Gene3D" id="3.90.79.10">
    <property type="entry name" value="Nucleoside Triphosphate Pyrophosphohydrolase"/>
    <property type="match status" value="1"/>
</dbReference>
<dbReference type="EMBL" id="JACHJR010000001">
    <property type="protein sequence ID" value="MBB4951239.1"/>
    <property type="molecule type" value="Genomic_DNA"/>
</dbReference>
<evidence type="ECO:0000259" key="2">
    <source>
        <dbReference type="PROSITE" id="PS51462"/>
    </source>
</evidence>
<protein>
    <submittedName>
        <fullName evidence="3">8-oxo-dGTP pyrophosphatase MutT (NUDIX family)</fullName>
    </submittedName>
</protein>
<dbReference type="InterPro" id="IPR015797">
    <property type="entry name" value="NUDIX_hydrolase-like_dom_sf"/>
</dbReference>
<dbReference type="RefSeq" id="WP_184923058.1">
    <property type="nucleotide sequence ID" value="NZ_JACHJR010000001.1"/>
</dbReference>
<sequence>MEHHDLDPTRQTKAPDKHTPCAFAALVSATEAVPPHSTSPVTGSVTRRYGLSMANEIRSSVSQSALGWLPPEEFVPTLSHGIGYAALLFHDTGGRLLGLRSALDPPVMQVPGGLLDAGEDLLGCARRETVEEIGFLPACAGPDAPEPQLLVLTFTAPRPPWPWKVGAFFDGGILTDEEIGRITLDPAEHTAHCFKSVAEWVAIADPRRAAILGAATEARRSGRTTYLAPDGS</sequence>
<proteinExistence type="predicted"/>
<comment type="caution">
    <text evidence="3">The sequence shown here is derived from an EMBL/GenBank/DDBJ whole genome shotgun (WGS) entry which is preliminary data.</text>
</comment>
<dbReference type="SUPFAM" id="SSF55811">
    <property type="entry name" value="Nudix"/>
    <property type="match status" value="1"/>
</dbReference>
<dbReference type="PROSITE" id="PS00893">
    <property type="entry name" value="NUDIX_BOX"/>
    <property type="match status" value="1"/>
</dbReference>
<evidence type="ECO:0000256" key="1">
    <source>
        <dbReference type="ARBA" id="ARBA00022801"/>
    </source>
</evidence>
<dbReference type="Pfam" id="PF00293">
    <property type="entry name" value="NUDIX"/>
    <property type="match status" value="1"/>
</dbReference>
<keyword evidence="1" id="KW-0378">Hydrolase</keyword>
<organism evidence="3 4">
    <name type="scientific">Kitasatospora gansuensis</name>
    <dbReference type="NCBI Taxonomy" id="258050"/>
    <lineage>
        <taxon>Bacteria</taxon>
        <taxon>Bacillati</taxon>
        <taxon>Actinomycetota</taxon>
        <taxon>Actinomycetes</taxon>
        <taxon>Kitasatosporales</taxon>
        <taxon>Streptomycetaceae</taxon>
        <taxon>Kitasatospora</taxon>
    </lineage>
</organism>
<reference evidence="3 4" key="1">
    <citation type="submission" date="2020-08" db="EMBL/GenBank/DDBJ databases">
        <title>Sequencing the genomes of 1000 actinobacteria strains.</title>
        <authorList>
            <person name="Klenk H.-P."/>
        </authorList>
    </citation>
    <scope>NUCLEOTIDE SEQUENCE [LARGE SCALE GENOMIC DNA]</scope>
    <source>
        <strain evidence="3 4">DSM 44786</strain>
    </source>
</reference>
<keyword evidence="4" id="KW-1185">Reference proteome</keyword>
<dbReference type="InterPro" id="IPR020084">
    <property type="entry name" value="NUDIX_hydrolase_CS"/>
</dbReference>
<dbReference type="InterPro" id="IPR000086">
    <property type="entry name" value="NUDIX_hydrolase_dom"/>
</dbReference>
<dbReference type="Proteomes" id="UP000573327">
    <property type="component" value="Unassembled WGS sequence"/>
</dbReference>
<feature type="domain" description="Nudix hydrolase" evidence="2">
    <location>
        <begin position="79"/>
        <end position="226"/>
    </location>
</feature>
<accession>A0A7W7WLY6</accession>
<dbReference type="PROSITE" id="PS51462">
    <property type="entry name" value="NUDIX"/>
    <property type="match status" value="1"/>
</dbReference>
<gene>
    <name evidence="3" type="ORF">F4556_006774</name>
</gene>
<name>A0A7W7WLY6_9ACTN</name>
<evidence type="ECO:0000313" key="3">
    <source>
        <dbReference type="EMBL" id="MBB4951239.1"/>
    </source>
</evidence>
<dbReference type="AlphaFoldDB" id="A0A7W7WLY6"/>